<reference evidence="3" key="1">
    <citation type="journal article" date="2011" name="Proc. Natl. Acad. Sci. U.S.A.">
        <title>Genomic insights into the physiology and ecology of the marine filamentous cyanobacterium Lyngbya majuscula.</title>
        <authorList>
            <person name="Jones A.C."/>
            <person name="Monroe E.A."/>
            <person name="Podell S."/>
            <person name="Hess W.R."/>
            <person name="Klages S."/>
            <person name="Esquenazi E."/>
            <person name="Niessen S."/>
            <person name="Hoover H."/>
            <person name="Rothmann M."/>
            <person name="Lasken R.S."/>
            <person name="Yates J.R.III."/>
            <person name="Reinhardt R."/>
            <person name="Kube M."/>
            <person name="Burkart M.D."/>
            <person name="Allen E.E."/>
            <person name="Dorrestein P.C."/>
            <person name="Gerwick W.H."/>
            <person name="Gerwick L."/>
        </authorList>
    </citation>
    <scope>NUCLEOTIDE SEQUENCE [LARGE SCALE GENOMIC DNA]</scope>
    <source>
        <strain evidence="3">3L</strain>
    </source>
</reference>
<evidence type="ECO:0000256" key="1">
    <source>
        <dbReference type="SAM" id="MobiDB-lite"/>
    </source>
</evidence>
<organism evidence="2 3">
    <name type="scientific">Moorena producens 3L</name>
    <dbReference type="NCBI Taxonomy" id="489825"/>
    <lineage>
        <taxon>Bacteria</taxon>
        <taxon>Bacillati</taxon>
        <taxon>Cyanobacteriota</taxon>
        <taxon>Cyanophyceae</taxon>
        <taxon>Coleofasciculales</taxon>
        <taxon>Coleofasciculaceae</taxon>
        <taxon>Moorena</taxon>
    </lineage>
</organism>
<feature type="region of interest" description="Disordered" evidence="1">
    <location>
        <begin position="1"/>
        <end position="25"/>
    </location>
</feature>
<accession>F4Y2K2</accession>
<dbReference type="AlphaFoldDB" id="F4Y2K2"/>
<sequence length="79" mass="8634">MHNQYRPVTVNDTLAEYPRPENWQPTGNYISVSNSAKNDSFNDIFGQFSNSSGGGGAEDSDGNPEDSDPEAEDSRKTYG</sequence>
<gene>
    <name evidence="2" type="ORF">LYNGBM3L_70560</name>
</gene>
<feature type="region of interest" description="Disordered" evidence="1">
    <location>
        <begin position="41"/>
        <end position="79"/>
    </location>
</feature>
<proteinExistence type="predicted"/>
<dbReference type="EMBL" id="GL890971">
    <property type="protein sequence ID" value="EGJ28846.1"/>
    <property type="molecule type" value="Genomic_DNA"/>
</dbReference>
<dbReference type="Proteomes" id="UP000003959">
    <property type="component" value="Unassembled WGS sequence"/>
</dbReference>
<dbReference type="RefSeq" id="WP_008190671.1">
    <property type="nucleotide sequence ID" value="NZ_GL890971.1"/>
</dbReference>
<name>F4Y2K2_9CYAN</name>
<dbReference type="HOGENOM" id="CLU_2602167_0_0_3"/>
<evidence type="ECO:0000313" key="2">
    <source>
        <dbReference type="EMBL" id="EGJ28846.1"/>
    </source>
</evidence>
<protein>
    <submittedName>
        <fullName evidence="2">Uncharacterized protein</fullName>
    </submittedName>
</protein>
<keyword evidence="3" id="KW-1185">Reference proteome</keyword>
<evidence type="ECO:0000313" key="3">
    <source>
        <dbReference type="Proteomes" id="UP000003959"/>
    </source>
</evidence>
<feature type="compositionally biased region" description="Acidic residues" evidence="1">
    <location>
        <begin position="58"/>
        <end position="71"/>
    </location>
</feature>